<protein>
    <submittedName>
        <fullName evidence="1">Retrovirus-related Pol polyprotein from transposon TNT 1-94</fullName>
    </submittedName>
</protein>
<keyword evidence="2" id="KW-1185">Reference proteome</keyword>
<proteinExistence type="predicted"/>
<dbReference type="EMBL" id="JBFOLK010000001">
    <property type="protein sequence ID" value="KAL2542148.1"/>
    <property type="molecule type" value="Genomic_DNA"/>
</dbReference>
<gene>
    <name evidence="1" type="ORF">Adt_03126</name>
</gene>
<organism evidence="1 2">
    <name type="scientific">Abeliophyllum distichum</name>
    <dbReference type="NCBI Taxonomy" id="126358"/>
    <lineage>
        <taxon>Eukaryota</taxon>
        <taxon>Viridiplantae</taxon>
        <taxon>Streptophyta</taxon>
        <taxon>Embryophyta</taxon>
        <taxon>Tracheophyta</taxon>
        <taxon>Spermatophyta</taxon>
        <taxon>Magnoliopsida</taxon>
        <taxon>eudicotyledons</taxon>
        <taxon>Gunneridae</taxon>
        <taxon>Pentapetalae</taxon>
        <taxon>asterids</taxon>
        <taxon>lamiids</taxon>
        <taxon>Lamiales</taxon>
        <taxon>Oleaceae</taxon>
        <taxon>Forsythieae</taxon>
        <taxon>Abeliophyllum</taxon>
    </lineage>
</organism>
<dbReference type="PANTHER" id="PTHR11439">
    <property type="entry name" value="GAG-POL-RELATED RETROTRANSPOSON"/>
    <property type="match status" value="1"/>
</dbReference>
<accession>A0ABD1W034</accession>
<comment type="caution">
    <text evidence="1">The sequence shown here is derived from an EMBL/GenBank/DDBJ whole genome shotgun (WGS) entry which is preliminary data.</text>
</comment>
<sequence>MRCNAQDPDIAFAISKLSRFTSNPSEEHWKAIGRVLGYLKKTKDLGLQYSKFSAILEGLTDASWISNTGENKSTSGWGIHSWRRCSFLEIQETNVRYTLNYGI</sequence>
<dbReference type="PANTHER" id="PTHR11439:SF440">
    <property type="entry name" value="INTEGRASE CATALYTIC DOMAIN-CONTAINING PROTEIN"/>
    <property type="match status" value="1"/>
</dbReference>
<evidence type="ECO:0000313" key="1">
    <source>
        <dbReference type="EMBL" id="KAL2542148.1"/>
    </source>
</evidence>
<name>A0ABD1W034_9LAMI</name>
<evidence type="ECO:0000313" key="2">
    <source>
        <dbReference type="Proteomes" id="UP001604336"/>
    </source>
</evidence>
<dbReference type="Proteomes" id="UP001604336">
    <property type="component" value="Unassembled WGS sequence"/>
</dbReference>
<dbReference type="AlphaFoldDB" id="A0ABD1W034"/>
<reference evidence="2" key="1">
    <citation type="submission" date="2024-07" db="EMBL/GenBank/DDBJ databases">
        <title>Two chromosome-level genome assemblies of Korean endemic species Abeliophyllum distichum and Forsythia ovata (Oleaceae).</title>
        <authorList>
            <person name="Jang H."/>
        </authorList>
    </citation>
    <scope>NUCLEOTIDE SEQUENCE [LARGE SCALE GENOMIC DNA]</scope>
</reference>